<feature type="domain" description="HPt" evidence="2">
    <location>
        <begin position="44"/>
        <end position="107"/>
    </location>
</feature>
<evidence type="ECO:0000313" key="3">
    <source>
        <dbReference type="EMBL" id="ACL56287.1"/>
    </source>
</evidence>
<keyword evidence="1" id="KW-0902">Two-component regulatory system</keyword>
<dbReference type="GO" id="GO:0004672">
    <property type="term" value="F:protein kinase activity"/>
    <property type="evidence" value="ECO:0007669"/>
    <property type="project" value="UniProtKB-ARBA"/>
</dbReference>
<dbReference type="OrthoDB" id="7997265at2"/>
<evidence type="ECO:0000256" key="1">
    <source>
        <dbReference type="ARBA" id="ARBA00023012"/>
    </source>
</evidence>
<sequence length="121" mass="13211">MADDPTALRDEDARITALPIHDERKYADTLDLVGEATAKRLLGRLIDQLQAAFQGDEDRAVIAREAHALISTSGLLGCDRLSELCRDLEEAAKAGLDLRGRLCTARRTRDLTAAALLALRD</sequence>
<dbReference type="RefSeq" id="WP_015927983.1">
    <property type="nucleotide sequence ID" value="NC_011894.1"/>
</dbReference>
<name>B8IKT0_METNO</name>
<dbReference type="AlphaFoldDB" id="B8IKT0"/>
<dbReference type="GO" id="GO:0000160">
    <property type="term" value="P:phosphorelay signal transduction system"/>
    <property type="evidence" value="ECO:0007669"/>
    <property type="project" value="UniProtKB-KW"/>
</dbReference>
<accession>B8IKT0</accession>
<dbReference type="EMBL" id="CP001349">
    <property type="protein sequence ID" value="ACL56287.1"/>
    <property type="molecule type" value="Genomic_DNA"/>
</dbReference>
<dbReference type="Proteomes" id="UP000008207">
    <property type="component" value="Chromosome"/>
</dbReference>
<dbReference type="InterPro" id="IPR036641">
    <property type="entry name" value="HPT_dom_sf"/>
</dbReference>
<organism evidence="3 4">
    <name type="scientific">Methylobacterium nodulans (strain LMG 21967 / CNCM I-2342 / ORS 2060)</name>
    <dbReference type="NCBI Taxonomy" id="460265"/>
    <lineage>
        <taxon>Bacteria</taxon>
        <taxon>Pseudomonadati</taxon>
        <taxon>Pseudomonadota</taxon>
        <taxon>Alphaproteobacteria</taxon>
        <taxon>Hyphomicrobiales</taxon>
        <taxon>Methylobacteriaceae</taxon>
        <taxon>Methylobacterium</taxon>
    </lineage>
</organism>
<evidence type="ECO:0000313" key="4">
    <source>
        <dbReference type="Proteomes" id="UP000008207"/>
    </source>
</evidence>
<dbReference type="HOGENOM" id="CLU_133202_0_0_5"/>
<dbReference type="KEGG" id="mno:Mnod_1286"/>
<gene>
    <name evidence="3" type="ordered locus">Mnod_1286</name>
</gene>
<keyword evidence="4" id="KW-1185">Reference proteome</keyword>
<dbReference type="InterPro" id="IPR008207">
    <property type="entry name" value="Sig_transdc_His_kin_Hpt_dom"/>
</dbReference>
<dbReference type="Pfam" id="PF01627">
    <property type="entry name" value="Hpt"/>
    <property type="match status" value="1"/>
</dbReference>
<dbReference type="eggNOG" id="COG2198">
    <property type="taxonomic scope" value="Bacteria"/>
</dbReference>
<dbReference type="Gene3D" id="1.20.120.160">
    <property type="entry name" value="HPT domain"/>
    <property type="match status" value="1"/>
</dbReference>
<reference evidence="3 4" key="1">
    <citation type="submission" date="2009-01" db="EMBL/GenBank/DDBJ databases">
        <title>Complete sequence of chromosome of Methylobacterium nodulans ORS 2060.</title>
        <authorList>
            <consortium name="US DOE Joint Genome Institute"/>
            <person name="Lucas S."/>
            <person name="Copeland A."/>
            <person name="Lapidus A."/>
            <person name="Glavina del Rio T."/>
            <person name="Dalin E."/>
            <person name="Tice H."/>
            <person name="Bruce D."/>
            <person name="Goodwin L."/>
            <person name="Pitluck S."/>
            <person name="Sims D."/>
            <person name="Brettin T."/>
            <person name="Detter J.C."/>
            <person name="Han C."/>
            <person name="Larimer F."/>
            <person name="Land M."/>
            <person name="Hauser L."/>
            <person name="Kyrpides N."/>
            <person name="Ivanova N."/>
            <person name="Marx C.J."/>
            <person name="Richardson P."/>
        </authorList>
    </citation>
    <scope>NUCLEOTIDE SEQUENCE [LARGE SCALE GENOMIC DNA]</scope>
    <source>
        <strain evidence="4">LMG 21967 / CNCM I-2342 / ORS 2060</strain>
    </source>
</reference>
<evidence type="ECO:0000259" key="2">
    <source>
        <dbReference type="Pfam" id="PF01627"/>
    </source>
</evidence>
<proteinExistence type="predicted"/>
<protein>
    <submittedName>
        <fullName evidence="3">Hpt protein</fullName>
    </submittedName>
</protein>
<dbReference type="STRING" id="460265.Mnod_1286"/>
<dbReference type="SUPFAM" id="SSF47226">
    <property type="entry name" value="Histidine-containing phosphotransfer domain, HPT domain"/>
    <property type="match status" value="1"/>
</dbReference>